<protein>
    <submittedName>
        <fullName evidence="3">Uncharacterized protein</fullName>
    </submittedName>
</protein>
<proteinExistence type="predicted"/>
<feature type="coiled-coil region" evidence="1">
    <location>
        <begin position="300"/>
        <end position="466"/>
    </location>
</feature>
<accession>A0ABD6EAJ9</accession>
<keyword evidence="1" id="KW-0175">Coiled coil</keyword>
<name>A0ABD6EAJ9_9BILA</name>
<dbReference type="EMBL" id="JBGFUD010001451">
    <property type="protein sequence ID" value="MFH4976302.1"/>
    <property type="molecule type" value="Genomic_DNA"/>
</dbReference>
<evidence type="ECO:0000313" key="3">
    <source>
        <dbReference type="EMBL" id="MFH4976302.1"/>
    </source>
</evidence>
<feature type="compositionally biased region" description="Polar residues" evidence="2">
    <location>
        <begin position="89"/>
        <end position="106"/>
    </location>
</feature>
<feature type="region of interest" description="Disordered" evidence="2">
    <location>
        <begin position="537"/>
        <end position="584"/>
    </location>
</feature>
<evidence type="ECO:0000313" key="4">
    <source>
        <dbReference type="Proteomes" id="UP001608902"/>
    </source>
</evidence>
<dbReference type="Proteomes" id="UP001608902">
    <property type="component" value="Unassembled WGS sequence"/>
</dbReference>
<feature type="compositionally biased region" description="Polar residues" evidence="2">
    <location>
        <begin position="537"/>
        <end position="546"/>
    </location>
</feature>
<evidence type="ECO:0000256" key="1">
    <source>
        <dbReference type="SAM" id="Coils"/>
    </source>
</evidence>
<reference evidence="3 4" key="1">
    <citation type="submission" date="2024-08" db="EMBL/GenBank/DDBJ databases">
        <title>Gnathostoma spinigerum genome.</title>
        <authorList>
            <person name="Gonzalez-Bertolin B."/>
            <person name="Monzon S."/>
            <person name="Zaballos A."/>
            <person name="Jimenez P."/>
            <person name="Dekumyoy P."/>
            <person name="Varona S."/>
            <person name="Cuesta I."/>
            <person name="Sumanam S."/>
            <person name="Adisakwattana P."/>
            <person name="Gasser R.B."/>
            <person name="Hernandez-Gonzalez A."/>
            <person name="Young N.D."/>
            <person name="Perteguer M.J."/>
        </authorList>
    </citation>
    <scope>NUCLEOTIDE SEQUENCE [LARGE SCALE GENOMIC DNA]</scope>
    <source>
        <strain evidence="3">AL3</strain>
        <tissue evidence="3">Liver</tissue>
    </source>
</reference>
<sequence length="612" mass="69938">MVDTVSREPLQFDEPPTSRENCRIGDPSSLLSTDDFIANEQQMTNSPTRQFLQRSLSVSGTNSSNDLRVGTEASTIVNRPHSARKLTFDPSNLQSSTPIRKQVGSSTEKENQFPSDNLKGVLFSDRMSEFNTGDNVSDEEEELKLTQPVINQFVDTLNKLFASAEHRMDQLSLMCVESAELEKFAVDIAASNRSAQFRNIESLNIGEARRLLKAEMLKNEQGDERIERLTKRILQLEKRLAVTETAEKCFMDLKTSMEKQLSKMLDSLADAERKRIKHSVWLSERNRRYAKMEALNVAQNQSLSEQIKTLNATVIQLNQELSCAQREGTSLRCQVDSLQRNNDSLQNEITEQRKITTLLENRLKLATESENTLKLRLTTEKEKVAAIQEELSRFQEATAQERKETTENHKKKIEELTKKYQNEEDKYRADFERELISTSDEFEKNLKKLKTELTRAKADRDELVMRLCEYERNNEEYRRKILADAQQKLAVTCQKAVCDFVGSTEANESVEPSDPFLEPVNYQPLILSHKPRTFNRSHGATYTSLANPGESRPDDQLANQGKMSRGRGTKRNDGMSPDQNAMSCLIRERSKDIFKQTKAVKNRSRLVGNGAR</sequence>
<feature type="coiled-coil region" evidence="1">
    <location>
        <begin position="219"/>
        <end position="274"/>
    </location>
</feature>
<organism evidence="3 4">
    <name type="scientific">Gnathostoma spinigerum</name>
    <dbReference type="NCBI Taxonomy" id="75299"/>
    <lineage>
        <taxon>Eukaryota</taxon>
        <taxon>Metazoa</taxon>
        <taxon>Ecdysozoa</taxon>
        <taxon>Nematoda</taxon>
        <taxon>Chromadorea</taxon>
        <taxon>Rhabditida</taxon>
        <taxon>Spirurina</taxon>
        <taxon>Gnathostomatomorpha</taxon>
        <taxon>Gnathostomatoidea</taxon>
        <taxon>Gnathostomatidae</taxon>
        <taxon>Gnathostoma</taxon>
    </lineage>
</organism>
<comment type="caution">
    <text evidence="3">The sequence shown here is derived from an EMBL/GenBank/DDBJ whole genome shotgun (WGS) entry which is preliminary data.</text>
</comment>
<dbReference type="AlphaFoldDB" id="A0ABD6EAJ9"/>
<keyword evidence="4" id="KW-1185">Reference proteome</keyword>
<gene>
    <name evidence="3" type="ORF">AB6A40_003011</name>
</gene>
<feature type="region of interest" description="Disordered" evidence="2">
    <location>
        <begin position="72"/>
        <end position="117"/>
    </location>
</feature>
<feature type="region of interest" description="Disordered" evidence="2">
    <location>
        <begin position="1"/>
        <end position="29"/>
    </location>
</feature>
<evidence type="ECO:0000256" key="2">
    <source>
        <dbReference type="SAM" id="MobiDB-lite"/>
    </source>
</evidence>